<dbReference type="AlphaFoldDB" id="A0A067SGN6"/>
<accession>A0A067SGN6</accession>
<feature type="region of interest" description="Disordered" evidence="1">
    <location>
        <begin position="1"/>
        <end position="88"/>
    </location>
</feature>
<protein>
    <submittedName>
        <fullName evidence="2">Uncharacterized protein</fullName>
    </submittedName>
</protein>
<keyword evidence="3" id="KW-1185">Reference proteome</keyword>
<reference evidence="3" key="1">
    <citation type="journal article" date="2014" name="Proc. Natl. Acad. Sci. U.S.A.">
        <title>Extensive sampling of basidiomycete genomes demonstrates inadequacy of the white-rot/brown-rot paradigm for wood decay fungi.</title>
        <authorList>
            <person name="Riley R."/>
            <person name="Salamov A.A."/>
            <person name="Brown D.W."/>
            <person name="Nagy L.G."/>
            <person name="Floudas D."/>
            <person name="Held B.W."/>
            <person name="Levasseur A."/>
            <person name="Lombard V."/>
            <person name="Morin E."/>
            <person name="Otillar R."/>
            <person name="Lindquist E.A."/>
            <person name="Sun H."/>
            <person name="LaButti K.M."/>
            <person name="Schmutz J."/>
            <person name="Jabbour D."/>
            <person name="Luo H."/>
            <person name="Baker S.E."/>
            <person name="Pisabarro A.G."/>
            <person name="Walton J.D."/>
            <person name="Blanchette R.A."/>
            <person name="Henrissat B."/>
            <person name="Martin F."/>
            <person name="Cullen D."/>
            <person name="Hibbett D.S."/>
            <person name="Grigoriev I.V."/>
        </authorList>
    </citation>
    <scope>NUCLEOTIDE SEQUENCE [LARGE SCALE GENOMIC DNA]</scope>
    <source>
        <strain evidence="3">CBS 339.88</strain>
    </source>
</reference>
<dbReference type="Proteomes" id="UP000027222">
    <property type="component" value="Unassembled WGS sequence"/>
</dbReference>
<proteinExistence type="predicted"/>
<feature type="compositionally biased region" description="Basic residues" evidence="1">
    <location>
        <begin position="66"/>
        <end position="75"/>
    </location>
</feature>
<organism evidence="2 3">
    <name type="scientific">Galerina marginata (strain CBS 339.88)</name>
    <dbReference type="NCBI Taxonomy" id="685588"/>
    <lineage>
        <taxon>Eukaryota</taxon>
        <taxon>Fungi</taxon>
        <taxon>Dikarya</taxon>
        <taxon>Basidiomycota</taxon>
        <taxon>Agaricomycotina</taxon>
        <taxon>Agaricomycetes</taxon>
        <taxon>Agaricomycetidae</taxon>
        <taxon>Agaricales</taxon>
        <taxon>Agaricineae</taxon>
        <taxon>Strophariaceae</taxon>
        <taxon>Galerina</taxon>
    </lineage>
</organism>
<feature type="compositionally biased region" description="Basic and acidic residues" evidence="1">
    <location>
        <begin position="14"/>
        <end position="23"/>
    </location>
</feature>
<evidence type="ECO:0000256" key="1">
    <source>
        <dbReference type="SAM" id="MobiDB-lite"/>
    </source>
</evidence>
<evidence type="ECO:0000313" key="2">
    <source>
        <dbReference type="EMBL" id="KDR70105.1"/>
    </source>
</evidence>
<dbReference type="EMBL" id="KL142398">
    <property type="protein sequence ID" value="KDR70105.1"/>
    <property type="molecule type" value="Genomic_DNA"/>
</dbReference>
<gene>
    <name evidence="2" type="ORF">GALMADRAFT_886830</name>
</gene>
<dbReference type="HOGENOM" id="CLU_2277717_0_0_1"/>
<name>A0A067SGN6_GALM3</name>
<sequence>MSYPHVSVAPQLTRQHDSHETADVRSPAAPPFALTNHGTDSDEPPKRTPAAHNNERQRAQCLRARSCQRARRHQVRGQPPHPTPLTSLPQRLHVVSLLSSLA</sequence>
<evidence type="ECO:0000313" key="3">
    <source>
        <dbReference type="Proteomes" id="UP000027222"/>
    </source>
</evidence>